<gene>
    <name evidence="1" type="ORF">C7459_1279</name>
</gene>
<dbReference type="Proteomes" id="UP000245634">
    <property type="component" value="Unassembled WGS sequence"/>
</dbReference>
<comment type="caution">
    <text evidence="1">The sequence shown here is derived from an EMBL/GenBank/DDBJ whole genome shotgun (WGS) entry which is preliminary data.</text>
</comment>
<name>A0A316D4C5_9BACL</name>
<organism evidence="1 2">
    <name type="scientific">Tumebacillus permanentifrigoris</name>
    <dbReference type="NCBI Taxonomy" id="378543"/>
    <lineage>
        <taxon>Bacteria</taxon>
        <taxon>Bacillati</taxon>
        <taxon>Bacillota</taxon>
        <taxon>Bacilli</taxon>
        <taxon>Bacillales</taxon>
        <taxon>Alicyclobacillaceae</taxon>
        <taxon>Tumebacillus</taxon>
    </lineage>
</organism>
<reference evidence="1 2" key="1">
    <citation type="submission" date="2018-05" db="EMBL/GenBank/DDBJ databases">
        <title>Genomic Encyclopedia of Type Strains, Phase IV (KMG-IV): sequencing the most valuable type-strain genomes for metagenomic binning, comparative biology and taxonomic classification.</title>
        <authorList>
            <person name="Goeker M."/>
        </authorList>
    </citation>
    <scope>NUCLEOTIDE SEQUENCE [LARGE SCALE GENOMIC DNA]</scope>
    <source>
        <strain evidence="1 2">DSM 18773</strain>
    </source>
</reference>
<proteinExistence type="predicted"/>
<evidence type="ECO:0000313" key="2">
    <source>
        <dbReference type="Proteomes" id="UP000245634"/>
    </source>
</evidence>
<dbReference type="EMBL" id="QGGL01000027">
    <property type="protein sequence ID" value="PWK05077.1"/>
    <property type="molecule type" value="Genomic_DNA"/>
</dbReference>
<dbReference type="AlphaFoldDB" id="A0A316D4C5"/>
<keyword evidence="2" id="KW-1185">Reference proteome</keyword>
<sequence>MLRQSKHDPRTELFMNLQAEFRANGLTHPIIQKQFASVALGRKIEVGDKLSYEDLHKCLCYFNGTEEAGFVALLLRTHHAKKWKPDYMTLVIKEVTGKQRISELTAIDLVMILQHVGVIPSEETA</sequence>
<protein>
    <submittedName>
        <fullName evidence="1">Uncharacterized protein</fullName>
    </submittedName>
</protein>
<dbReference type="RefSeq" id="WP_109691280.1">
    <property type="nucleotide sequence ID" value="NZ_QGGL01000027.1"/>
</dbReference>
<evidence type="ECO:0000313" key="1">
    <source>
        <dbReference type="EMBL" id="PWK05077.1"/>
    </source>
</evidence>
<accession>A0A316D4C5</accession>